<accession>A0A554LL66</accession>
<sequence length="135" mass="15754">MTSQIFWGAIALIAVVVILRQKKREAIEIVRGISEEFPKHRFWIDPSFSTKYQVDFERILRKQAIAKCECDADIKIYYNFGQVKVVYGENPHLDYFYKPIPMFNGDPTGSWLAELAIRLARQAECQQELEPETTH</sequence>
<name>A0A554LL66_9BACT</name>
<gene>
    <name evidence="1" type="ORF">Athens101428_614</name>
</gene>
<dbReference type="AlphaFoldDB" id="A0A554LL66"/>
<proteinExistence type="predicted"/>
<protein>
    <submittedName>
        <fullName evidence="1">Uncharacterized protein</fullName>
    </submittedName>
</protein>
<dbReference type="Proteomes" id="UP000316495">
    <property type="component" value="Unassembled WGS sequence"/>
</dbReference>
<evidence type="ECO:0000313" key="2">
    <source>
        <dbReference type="Proteomes" id="UP000316495"/>
    </source>
</evidence>
<comment type="caution">
    <text evidence="1">The sequence shown here is derived from an EMBL/GenBank/DDBJ whole genome shotgun (WGS) entry which is preliminary data.</text>
</comment>
<organism evidence="1 2">
    <name type="scientific">Candidatus Berkelbacteria bacterium Athens1014_28</name>
    <dbReference type="NCBI Taxonomy" id="2017145"/>
    <lineage>
        <taxon>Bacteria</taxon>
        <taxon>Candidatus Berkelbacteria</taxon>
    </lineage>
</organism>
<dbReference type="EMBL" id="VMGN01000037">
    <property type="protein sequence ID" value="TSC93613.1"/>
    <property type="molecule type" value="Genomic_DNA"/>
</dbReference>
<reference evidence="1 2" key="1">
    <citation type="submission" date="2017-07" db="EMBL/GenBank/DDBJ databases">
        <title>Mechanisms for carbon and nitrogen cycling indicate functional differentiation within the Candidate Phyla Radiation.</title>
        <authorList>
            <person name="Danczak R.E."/>
            <person name="Johnston M.D."/>
            <person name="Kenah C."/>
            <person name="Slattery M."/>
            <person name="Wrighton K.C."/>
            <person name="Wilkins M.J."/>
        </authorList>
    </citation>
    <scope>NUCLEOTIDE SEQUENCE [LARGE SCALE GENOMIC DNA]</scope>
    <source>
        <strain evidence="1">Athens1014_28</strain>
    </source>
</reference>
<evidence type="ECO:0000313" key="1">
    <source>
        <dbReference type="EMBL" id="TSC93613.1"/>
    </source>
</evidence>